<dbReference type="Gene3D" id="3.40.50.300">
    <property type="entry name" value="P-loop containing nucleotide triphosphate hydrolases"/>
    <property type="match status" value="1"/>
</dbReference>
<name>A0A1Y2GUB8_9FUNG</name>
<feature type="domain" description="DNA2/NAM7 helicase-like C-terminal" evidence="3">
    <location>
        <begin position="415"/>
        <end position="551"/>
    </location>
</feature>
<evidence type="ECO:0000256" key="1">
    <source>
        <dbReference type="SAM" id="MobiDB-lite"/>
    </source>
</evidence>
<dbReference type="AlphaFoldDB" id="A0A1Y2GUB8"/>
<comment type="caution">
    <text evidence="4">The sequence shown here is derived from an EMBL/GenBank/DDBJ whole genome shotgun (WGS) entry which is preliminary data.</text>
</comment>
<dbReference type="GO" id="GO:0001147">
    <property type="term" value="F:transcription termination site sequence-specific DNA binding"/>
    <property type="evidence" value="ECO:0007669"/>
    <property type="project" value="TreeGrafter"/>
</dbReference>
<dbReference type="GO" id="GO:0004386">
    <property type="term" value="F:helicase activity"/>
    <property type="evidence" value="ECO:0007669"/>
    <property type="project" value="InterPro"/>
</dbReference>
<dbReference type="GO" id="GO:0016604">
    <property type="term" value="C:nuclear body"/>
    <property type="evidence" value="ECO:0007669"/>
    <property type="project" value="TreeGrafter"/>
</dbReference>
<dbReference type="RefSeq" id="XP_021883644.1">
    <property type="nucleotide sequence ID" value="XM_022026419.1"/>
</dbReference>
<dbReference type="OrthoDB" id="2447642at2759"/>
<dbReference type="SUPFAM" id="SSF52540">
    <property type="entry name" value="P-loop containing nucleoside triphosphate hydrolases"/>
    <property type="match status" value="1"/>
</dbReference>
<dbReference type="InterPro" id="IPR041679">
    <property type="entry name" value="DNA2/NAM7-like_C"/>
</dbReference>
<feature type="compositionally biased region" description="Basic and acidic residues" evidence="1">
    <location>
        <begin position="671"/>
        <end position="681"/>
    </location>
</feature>
<dbReference type="InterPro" id="IPR047187">
    <property type="entry name" value="SF1_C_Upf1"/>
</dbReference>
<dbReference type="GO" id="GO:0006369">
    <property type="term" value="P:termination of RNA polymerase II transcription"/>
    <property type="evidence" value="ECO:0007669"/>
    <property type="project" value="TreeGrafter"/>
</dbReference>
<dbReference type="CDD" id="cd18808">
    <property type="entry name" value="SF1_C_Upf1"/>
    <property type="match status" value="1"/>
</dbReference>
<protein>
    <submittedName>
        <fullName evidence="4">AAA domain-domain-containing protein</fullName>
    </submittedName>
</protein>
<dbReference type="InterPro" id="IPR027417">
    <property type="entry name" value="P-loop_NTPase"/>
</dbReference>
<sequence>MVIEIAITMWGLKSRATMRENEALDAFYRSRGIHMHADSHIRRRGDVYPGFPLYSDRTIKGIGETSTVNVATIPQTLSQQGVSLSISNKEHHSKYSKDDLWVVSTTPQFDATSTFFARSVFYGPSGNDIELMCLSSKDSSIARDICVNSTTVCAIKLFNAMSEFMMLDNLENSLTRTPLLPVLLNYVPPELVKASKTSVFKVPSRVPERSGCIVLTEEDGIDVEVEIQDAVERFRLNHEQAAVLRAFAQTVVRAPRWVQKPPDTPPILLVHGVYGAGKSFLIAVLIVFIDTIMNKARPLPKEQRSCRFLVSSMTNVAVDRVLIALLNLNYTKFVRVGSLKKVAKRILPFTAQSTSARAGEDIKELQAILDDDSLSASERRYVKEAMKKFQKFENRGLVEGANVVGTTCIASTFEVLDDVSFPIVILDEASPGQEVQNTKTKSFTNPAEVKLIVAFLRSLLSLNIPEASIGVISLYKSQADSIQAELNEQLKASGLKGGVQISTVDAFQGSEKDLIIVSTVRTGSIGFIDNDHRVNVALTRSKRHLFIVGNLQLLSSNRIWGPVIKGHCSVDMNGIMQGEQFAQRLRSLIPLPQQNILEPTAVIESEDDNENEAMGRHYDDYEDEDGLRHDQNEMDYDGYERSVEHFNERSVSSRIYTLYETDEDSDEESNDERNQPRDRRQMSGHNSTAPKSYIRSFAQTNVGDDDYIAVDPRSLSNLETAPDTATSSSSFEPKNSRKYVLGIFEEQNQAVPTESALQDRNILQSSGEARQMKHVSKNGFSRKARASLMVWPSMAKSLPSIINEHPQPAGYLEDQVLWEVGEEDEEKVECDERDDKMTNSRFKSIFNGNTPVENVVLSRRQSQERARSVDQFKQDWDIQEPLTYGSQRIEDLDVDWTQAESSGHSQKHIAHAASLPPRPVSEMKDRLYFDEGNGNEDEDDIGYLEISDADML</sequence>
<dbReference type="PANTHER" id="PTHR10887">
    <property type="entry name" value="DNA2/NAM7 HELICASE FAMILY"/>
    <property type="match status" value="1"/>
</dbReference>
<dbReference type="GeneID" id="33568262"/>
<dbReference type="InParanoid" id="A0A1Y2GUB8"/>
<dbReference type="InterPro" id="IPR045055">
    <property type="entry name" value="DNA2/NAM7-like"/>
</dbReference>
<feature type="compositionally biased region" description="Acidic residues" evidence="1">
    <location>
        <begin position="660"/>
        <end position="670"/>
    </location>
</feature>
<feature type="region of interest" description="Disordered" evidence="1">
    <location>
        <begin position="658"/>
        <end position="692"/>
    </location>
</feature>
<evidence type="ECO:0000313" key="5">
    <source>
        <dbReference type="Proteomes" id="UP000193648"/>
    </source>
</evidence>
<gene>
    <name evidence="4" type="ORF">BCR41DRAFT_368954</name>
</gene>
<keyword evidence="5" id="KW-1185">Reference proteome</keyword>
<dbReference type="Pfam" id="PF13086">
    <property type="entry name" value="AAA_11"/>
    <property type="match status" value="1"/>
</dbReference>
<dbReference type="PANTHER" id="PTHR10887:SF495">
    <property type="entry name" value="HELICASE SENATAXIN ISOFORM X1-RELATED"/>
    <property type="match status" value="1"/>
</dbReference>
<feature type="region of interest" description="Disordered" evidence="1">
    <location>
        <begin position="900"/>
        <end position="952"/>
    </location>
</feature>
<evidence type="ECO:0000259" key="2">
    <source>
        <dbReference type="Pfam" id="PF13086"/>
    </source>
</evidence>
<feature type="domain" description="DNA2/NAM7 helicase helicase" evidence="2">
    <location>
        <begin position="257"/>
        <end position="354"/>
    </location>
</feature>
<evidence type="ECO:0000259" key="3">
    <source>
        <dbReference type="Pfam" id="PF13087"/>
    </source>
</evidence>
<evidence type="ECO:0000313" key="4">
    <source>
        <dbReference type="EMBL" id="ORZ23830.1"/>
    </source>
</evidence>
<dbReference type="Proteomes" id="UP000193648">
    <property type="component" value="Unassembled WGS sequence"/>
</dbReference>
<proteinExistence type="predicted"/>
<dbReference type="Pfam" id="PF13087">
    <property type="entry name" value="AAA_12"/>
    <property type="match status" value="1"/>
</dbReference>
<organism evidence="4 5">
    <name type="scientific">Lobosporangium transversale</name>
    <dbReference type="NCBI Taxonomy" id="64571"/>
    <lineage>
        <taxon>Eukaryota</taxon>
        <taxon>Fungi</taxon>
        <taxon>Fungi incertae sedis</taxon>
        <taxon>Mucoromycota</taxon>
        <taxon>Mortierellomycotina</taxon>
        <taxon>Mortierellomycetes</taxon>
        <taxon>Mortierellales</taxon>
        <taxon>Mortierellaceae</taxon>
        <taxon>Lobosporangium</taxon>
    </lineage>
</organism>
<dbReference type="EMBL" id="MCFF01000009">
    <property type="protein sequence ID" value="ORZ23830.1"/>
    <property type="molecule type" value="Genomic_DNA"/>
</dbReference>
<reference evidence="4 5" key="1">
    <citation type="submission" date="2016-07" db="EMBL/GenBank/DDBJ databases">
        <title>Pervasive Adenine N6-methylation of Active Genes in Fungi.</title>
        <authorList>
            <consortium name="DOE Joint Genome Institute"/>
            <person name="Mondo S.J."/>
            <person name="Dannebaum R.O."/>
            <person name="Kuo R.C."/>
            <person name="Labutti K."/>
            <person name="Haridas S."/>
            <person name="Kuo A."/>
            <person name="Salamov A."/>
            <person name="Ahrendt S.R."/>
            <person name="Lipzen A."/>
            <person name="Sullivan W."/>
            <person name="Andreopoulos W.B."/>
            <person name="Clum A."/>
            <person name="Lindquist E."/>
            <person name="Daum C."/>
            <person name="Ramamoorthy G.K."/>
            <person name="Gryganskyi A."/>
            <person name="Culley D."/>
            <person name="Magnuson J.K."/>
            <person name="James T.Y."/>
            <person name="O'Malley M.A."/>
            <person name="Stajich J.E."/>
            <person name="Spatafora J.W."/>
            <person name="Visel A."/>
            <person name="Grigoriev I.V."/>
        </authorList>
    </citation>
    <scope>NUCLEOTIDE SEQUENCE [LARGE SCALE GENOMIC DNA]</scope>
    <source>
        <strain evidence="4 5">NRRL 3116</strain>
    </source>
</reference>
<dbReference type="STRING" id="64571.A0A1Y2GUB8"/>
<accession>A0A1Y2GUB8</accession>
<dbReference type="InterPro" id="IPR041677">
    <property type="entry name" value="DNA2/NAM7_AAA_11"/>
</dbReference>
<feature type="compositionally biased region" description="Acidic residues" evidence="1">
    <location>
        <begin position="933"/>
        <end position="952"/>
    </location>
</feature>